<keyword evidence="5 7" id="KW-1133">Transmembrane helix</keyword>
<keyword evidence="4 7" id="KW-0812">Transmembrane</keyword>
<gene>
    <name evidence="8" type="ORF">GCM10007935_26470</name>
</gene>
<evidence type="ECO:0000256" key="5">
    <source>
        <dbReference type="ARBA" id="ARBA00022989"/>
    </source>
</evidence>
<dbReference type="Pfam" id="PF03601">
    <property type="entry name" value="Cons_hypoth698"/>
    <property type="match status" value="1"/>
</dbReference>
<keyword evidence="6 7" id="KW-0472">Membrane</keyword>
<feature type="transmembrane region" description="Helical" evidence="7">
    <location>
        <begin position="134"/>
        <end position="152"/>
    </location>
</feature>
<proteinExistence type="inferred from homology"/>
<evidence type="ECO:0000313" key="8">
    <source>
        <dbReference type="EMBL" id="GLS15214.1"/>
    </source>
</evidence>
<feature type="transmembrane region" description="Helical" evidence="7">
    <location>
        <begin position="24"/>
        <end position="41"/>
    </location>
</feature>
<evidence type="ECO:0000256" key="1">
    <source>
        <dbReference type="ARBA" id="ARBA00004651"/>
    </source>
</evidence>
<comment type="similarity">
    <text evidence="2">Belongs to the UPF0324 family.</text>
</comment>
<evidence type="ECO:0000256" key="7">
    <source>
        <dbReference type="SAM" id="Phobius"/>
    </source>
</evidence>
<evidence type="ECO:0000256" key="4">
    <source>
        <dbReference type="ARBA" id="ARBA00022692"/>
    </source>
</evidence>
<dbReference type="RefSeq" id="WP_284308190.1">
    <property type="nucleotide sequence ID" value="NZ_BSPB01000021.1"/>
</dbReference>
<organism evidence="8 9">
    <name type="scientific">Hydrogenophaga electricum</name>
    <dbReference type="NCBI Taxonomy" id="1230953"/>
    <lineage>
        <taxon>Bacteria</taxon>
        <taxon>Pseudomonadati</taxon>
        <taxon>Pseudomonadota</taxon>
        <taxon>Betaproteobacteria</taxon>
        <taxon>Burkholderiales</taxon>
        <taxon>Comamonadaceae</taxon>
        <taxon>Hydrogenophaga</taxon>
    </lineage>
</organism>
<comment type="subcellular location">
    <subcellularLocation>
        <location evidence="1">Cell membrane</location>
        <topology evidence="1">Multi-pass membrane protein</topology>
    </subcellularLocation>
</comment>
<feature type="transmembrane region" description="Helical" evidence="7">
    <location>
        <begin position="198"/>
        <end position="219"/>
    </location>
</feature>
<feature type="transmembrane region" description="Helical" evidence="7">
    <location>
        <begin position="231"/>
        <end position="252"/>
    </location>
</feature>
<reference evidence="9" key="1">
    <citation type="journal article" date="2019" name="Int. J. Syst. Evol. Microbiol.">
        <title>The Global Catalogue of Microorganisms (GCM) 10K type strain sequencing project: providing services to taxonomists for standard genome sequencing and annotation.</title>
        <authorList>
            <consortium name="The Broad Institute Genomics Platform"/>
            <consortium name="The Broad Institute Genome Sequencing Center for Infectious Disease"/>
            <person name="Wu L."/>
            <person name="Ma J."/>
        </authorList>
    </citation>
    <scope>NUCLEOTIDE SEQUENCE [LARGE SCALE GENOMIC DNA]</scope>
    <source>
        <strain evidence="9">NBRC 109341</strain>
    </source>
</reference>
<evidence type="ECO:0000256" key="6">
    <source>
        <dbReference type="ARBA" id="ARBA00023136"/>
    </source>
</evidence>
<keyword evidence="9" id="KW-1185">Reference proteome</keyword>
<evidence type="ECO:0000256" key="2">
    <source>
        <dbReference type="ARBA" id="ARBA00007977"/>
    </source>
</evidence>
<feature type="transmembrane region" description="Helical" evidence="7">
    <location>
        <begin position="298"/>
        <end position="320"/>
    </location>
</feature>
<evidence type="ECO:0000313" key="9">
    <source>
        <dbReference type="Proteomes" id="UP001156903"/>
    </source>
</evidence>
<name>A0ABQ6C5X1_9BURK</name>
<protein>
    <submittedName>
        <fullName evidence="8">Phosphoenolpyruvate carboxylase</fullName>
    </submittedName>
</protein>
<feature type="transmembrane region" description="Helical" evidence="7">
    <location>
        <begin position="47"/>
        <end position="63"/>
    </location>
</feature>
<dbReference type="PANTHER" id="PTHR30106:SF2">
    <property type="entry name" value="UPF0324 INNER MEMBRANE PROTEIN YEIH"/>
    <property type="match status" value="1"/>
</dbReference>
<dbReference type="Proteomes" id="UP001156903">
    <property type="component" value="Unassembled WGS sequence"/>
</dbReference>
<feature type="transmembrane region" description="Helical" evidence="7">
    <location>
        <begin position="75"/>
        <end position="94"/>
    </location>
</feature>
<feature type="transmembrane region" description="Helical" evidence="7">
    <location>
        <begin position="164"/>
        <end position="186"/>
    </location>
</feature>
<feature type="transmembrane region" description="Helical" evidence="7">
    <location>
        <begin position="273"/>
        <end position="292"/>
    </location>
</feature>
<sequence>MSVPADPAALHTAVRAAAGRVRRLAGGALLSTVVGLSALFVSEHHGGPALLYALLIGLAFHFLSPDPRLRPGIDFCSRTVLRIGVALLGARIGFSQVLALGWRTALLVAAGVTLTITCGLLLARWLGCRRDEGLVSGCAVGICGASAALAVASVLPPTRENQRFTLLAVVGVTVLSTLAMLLYPLLVQVLGFSTHQAGIFFGATIHDVAQVVAAGMLLTQAGDTAAADNATIVKLMRVMLLLPVVLAVATWVRRGQAPAAVAVDEDGPPRAEVPLVPTFLLGFVVLMLLNTAGVLPTWGVAAASGLSRTLLVIAIAAVAVKTSLAELGQLGWRPVLMLLGETAFLALMVGLAVPWL</sequence>
<feature type="transmembrane region" description="Helical" evidence="7">
    <location>
        <begin position="332"/>
        <end position="353"/>
    </location>
</feature>
<feature type="transmembrane region" description="Helical" evidence="7">
    <location>
        <begin position="100"/>
        <end position="122"/>
    </location>
</feature>
<evidence type="ECO:0000256" key="3">
    <source>
        <dbReference type="ARBA" id="ARBA00022475"/>
    </source>
</evidence>
<dbReference type="InterPro" id="IPR018383">
    <property type="entry name" value="UPF0324_pro"/>
</dbReference>
<keyword evidence="3" id="KW-1003">Cell membrane</keyword>
<accession>A0ABQ6C5X1</accession>
<comment type="caution">
    <text evidence="8">The sequence shown here is derived from an EMBL/GenBank/DDBJ whole genome shotgun (WGS) entry which is preliminary data.</text>
</comment>
<dbReference type="EMBL" id="BSPB01000021">
    <property type="protein sequence ID" value="GLS15214.1"/>
    <property type="molecule type" value="Genomic_DNA"/>
</dbReference>
<dbReference type="PANTHER" id="PTHR30106">
    <property type="entry name" value="INNER MEMBRANE PROTEIN YEIH-RELATED"/>
    <property type="match status" value="1"/>
</dbReference>